<dbReference type="RefSeq" id="WP_344006964.1">
    <property type="nucleotide sequence ID" value="NZ_BAAAMY010000004.1"/>
</dbReference>
<keyword evidence="1" id="KW-0812">Transmembrane</keyword>
<evidence type="ECO:0000313" key="3">
    <source>
        <dbReference type="Proteomes" id="UP001501612"/>
    </source>
</evidence>
<reference evidence="3" key="1">
    <citation type="journal article" date="2019" name="Int. J. Syst. Evol. Microbiol.">
        <title>The Global Catalogue of Microorganisms (GCM) 10K type strain sequencing project: providing services to taxonomists for standard genome sequencing and annotation.</title>
        <authorList>
            <consortium name="The Broad Institute Genomics Platform"/>
            <consortium name="The Broad Institute Genome Sequencing Center for Infectious Disease"/>
            <person name="Wu L."/>
            <person name="Ma J."/>
        </authorList>
    </citation>
    <scope>NUCLEOTIDE SEQUENCE [LARGE SCALE GENOMIC DNA]</scope>
    <source>
        <strain evidence="3">JCM 14046</strain>
    </source>
</reference>
<evidence type="ECO:0008006" key="4">
    <source>
        <dbReference type="Google" id="ProtNLM"/>
    </source>
</evidence>
<protein>
    <recommendedName>
        <fullName evidence="4">DUF4126 domain-containing protein</fullName>
    </recommendedName>
</protein>
<evidence type="ECO:0000256" key="1">
    <source>
        <dbReference type="SAM" id="Phobius"/>
    </source>
</evidence>
<dbReference type="Proteomes" id="UP001501612">
    <property type="component" value="Unassembled WGS sequence"/>
</dbReference>
<keyword evidence="1" id="KW-0472">Membrane</keyword>
<evidence type="ECO:0000313" key="2">
    <source>
        <dbReference type="EMBL" id="GAA1919632.1"/>
    </source>
</evidence>
<feature type="transmembrane region" description="Helical" evidence="1">
    <location>
        <begin position="66"/>
        <end position="86"/>
    </location>
</feature>
<dbReference type="EMBL" id="BAAAMY010000004">
    <property type="protein sequence ID" value="GAA1919632.1"/>
    <property type="molecule type" value="Genomic_DNA"/>
</dbReference>
<comment type="caution">
    <text evidence="2">The sequence shown here is derived from an EMBL/GenBank/DDBJ whole genome shotgun (WGS) entry which is preliminary data.</text>
</comment>
<accession>A0ABP5ATL1</accession>
<sequence>MSGVVRRGLVAGAAGTTALNAVTYLDMAVRGRPASDLPEQTVEGLIEAAGGAIGGSGARYDARRTALGAVGGITAGLATGLVASVARRAGLRLPFLLSAAATGAVAMAASDGPAALVGATDPSTWSVDDWVADAVPHLVMGAVTVAALRAQDPRPTPAERAVTLPPPSRASARLVARSFALGSAAGARTMLGIAGPVYSGRAGATAVSSATLMLVGEMAADKSPVVPSRLDGGALYGRVAAGAAGARMLARRDGARTLVPTVAGGLGALAGSFAGAGWRSRATGLMPNWAAGLVEDGVAVGVAALACRGSARG</sequence>
<keyword evidence="3" id="KW-1185">Reference proteome</keyword>
<organism evidence="2 3">
    <name type="scientific">Nocardioides lentus</name>
    <dbReference type="NCBI Taxonomy" id="338077"/>
    <lineage>
        <taxon>Bacteria</taxon>
        <taxon>Bacillati</taxon>
        <taxon>Actinomycetota</taxon>
        <taxon>Actinomycetes</taxon>
        <taxon>Propionibacteriales</taxon>
        <taxon>Nocardioidaceae</taxon>
        <taxon>Nocardioides</taxon>
    </lineage>
</organism>
<proteinExistence type="predicted"/>
<keyword evidence="1" id="KW-1133">Transmembrane helix</keyword>
<gene>
    <name evidence="2" type="ORF">GCM10009737_21490</name>
</gene>
<name>A0ABP5ATL1_9ACTN</name>